<dbReference type="SUPFAM" id="SSF82185">
    <property type="entry name" value="Histone H3 K4-specific methyltransferase SET7/9 N-terminal domain"/>
    <property type="match status" value="1"/>
</dbReference>
<evidence type="ECO:0000256" key="1">
    <source>
        <dbReference type="SAM" id="MobiDB-lite"/>
    </source>
</evidence>
<organism evidence="2 3">
    <name type="scientific">Nocardia africana</name>
    <dbReference type="NCBI Taxonomy" id="134964"/>
    <lineage>
        <taxon>Bacteria</taxon>
        <taxon>Bacillati</taxon>
        <taxon>Actinomycetota</taxon>
        <taxon>Actinomycetes</taxon>
        <taxon>Mycobacteriales</taxon>
        <taxon>Nocardiaceae</taxon>
        <taxon>Nocardia</taxon>
    </lineage>
</organism>
<name>A0A378WN83_9NOCA</name>
<evidence type="ECO:0000313" key="3">
    <source>
        <dbReference type="Proteomes" id="UP000255082"/>
    </source>
</evidence>
<proteinExistence type="predicted"/>
<dbReference type="EMBL" id="UGRU01000001">
    <property type="protein sequence ID" value="SUA41891.1"/>
    <property type="molecule type" value="Genomic_DNA"/>
</dbReference>
<dbReference type="RefSeq" id="WP_128145081.1">
    <property type="nucleotide sequence ID" value="NZ_JAJFOE010000001.1"/>
</dbReference>
<evidence type="ECO:0000313" key="2">
    <source>
        <dbReference type="EMBL" id="SUA41891.1"/>
    </source>
</evidence>
<gene>
    <name evidence="2" type="ORF">NCTC13184_01237</name>
</gene>
<dbReference type="AlphaFoldDB" id="A0A378WN83"/>
<accession>A0A378WN83</accession>
<feature type="region of interest" description="Disordered" evidence="1">
    <location>
        <begin position="62"/>
        <end position="95"/>
    </location>
</feature>
<dbReference type="Proteomes" id="UP000255082">
    <property type="component" value="Unassembled WGS sequence"/>
</dbReference>
<sequence>MTQQFWSPSRMWREVASAHTPRLGRSRKWWADGRMMSEGEMIAGNPCGVFRKWHANRRLAEEDHFDDNGDNDLGPTDPAVADGSLPVQTSQLLRR</sequence>
<reference evidence="2 3" key="1">
    <citation type="submission" date="2018-06" db="EMBL/GenBank/DDBJ databases">
        <authorList>
            <consortium name="Pathogen Informatics"/>
            <person name="Doyle S."/>
        </authorList>
    </citation>
    <scope>NUCLEOTIDE SEQUENCE [LARGE SCALE GENOMIC DNA]</scope>
    <source>
        <strain evidence="2 3">NCTC13184</strain>
    </source>
</reference>
<dbReference type="OrthoDB" id="4563261at2"/>
<protein>
    <submittedName>
        <fullName evidence="2">Uncharacterized protein</fullName>
    </submittedName>
</protein>
<feature type="compositionally biased region" description="Polar residues" evidence="1">
    <location>
        <begin position="86"/>
        <end position="95"/>
    </location>
</feature>